<name>A0AAF0DYV6_9BASI</name>
<proteinExistence type="inferred from homology"/>
<dbReference type="InterPro" id="IPR036402">
    <property type="entry name" value="EF-Ts_dimer_sf"/>
</dbReference>
<dbReference type="HAMAP" id="MF_00050">
    <property type="entry name" value="EF_Ts"/>
    <property type="match status" value="1"/>
</dbReference>
<organism evidence="6 7">
    <name type="scientific">Malassezia obtusa</name>
    <dbReference type="NCBI Taxonomy" id="76774"/>
    <lineage>
        <taxon>Eukaryota</taxon>
        <taxon>Fungi</taxon>
        <taxon>Dikarya</taxon>
        <taxon>Basidiomycota</taxon>
        <taxon>Ustilaginomycotina</taxon>
        <taxon>Malasseziomycetes</taxon>
        <taxon>Malasseziales</taxon>
        <taxon>Malasseziaceae</taxon>
        <taxon>Malassezia</taxon>
    </lineage>
</organism>
<evidence type="ECO:0000259" key="5">
    <source>
        <dbReference type="Pfam" id="PF00889"/>
    </source>
</evidence>
<dbReference type="AlphaFoldDB" id="A0AAF0DYV6"/>
<evidence type="ECO:0000256" key="1">
    <source>
        <dbReference type="ARBA" id="ARBA00022768"/>
    </source>
</evidence>
<dbReference type="PANTHER" id="PTHR11741:SF0">
    <property type="entry name" value="ELONGATION FACTOR TS, MITOCHONDRIAL"/>
    <property type="match status" value="1"/>
</dbReference>
<reference evidence="6" key="1">
    <citation type="submission" date="2023-03" db="EMBL/GenBank/DDBJ databases">
        <title>Mating type loci evolution in Malassezia.</title>
        <authorList>
            <person name="Coelho M.A."/>
        </authorList>
    </citation>
    <scope>NUCLEOTIDE SEQUENCE</scope>
    <source>
        <strain evidence="6">CBS 7876</strain>
    </source>
</reference>
<gene>
    <name evidence="4 6" type="primary">TSF1</name>
    <name evidence="6" type="ORF">MOBT1_000626</name>
</gene>
<evidence type="ECO:0000256" key="3">
    <source>
        <dbReference type="ARBA" id="ARBA00023128"/>
    </source>
</evidence>
<dbReference type="SUPFAM" id="SSF54713">
    <property type="entry name" value="Elongation factor Ts (EF-Ts), dimerisation domain"/>
    <property type="match status" value="1"/>
</dbReference>
<keyword evidence="3 4" id="KW-0496">Mitochondrion</keyword>
<feature type="domain" description="Translation elongation factor EFTs/EF1B dimerisation" evidence="5">
    <location>
        <begin position="122"/>
        <end position="243"/>
    </location>
</feature>
<dbReference type="Pfam" id="PF00889">
    <property type="entry name" value="EF_TS"/>
    <property type="match status" value="1"/>
</dbReference>
<keyword evidence="2 4" id="KW-0648">Protein biosynthesis</keyword>
<sequence length="392" mass="40543">MLGRIGLASWRALGGAPARRALGTSACALEPARPSIQAIAELRRAVPGTSLIKAREALVASRSSAAPDTDNVEAAIAWLDHNRKEEGAKRAAKVASRTTSEGVVGLCTLADGLRASTARSGIVELNCETDFVARNELFGALARDIAHTVAWYPMFAQATGGDVVQDIAPDVLLDCPLMPYDTASSAATDVRTVRAAITEVVARLGEKVALTRAASVLCENDPKSTLVTGSFAHGAGATVAASSTPTQATFASGRVASLLLVRFAGRVASAAQRVDLDDPVHAASRALVRSLARQAAGFPTTCIDAADAPSDGQPSTALLAQPFAMLLPSAGVEVTSEEATVDDVLQTWGKSFGESPESVQVVGLRRWEVGETNAPADDSVSFADEVKQAAGL</sequence>
<evidence type="ECO:0000313" key="7">
    <source>
        <dbReference type="Proteomes" id="UP001214603"/>
    </source>
</evidence>
<dbReference type="EMBL" id="CP119934">
    <property type="protein sequence ID" value="WFD01945.1"/>
    <property type="molecule type" value="Genomic_DNA"/>
</dbReference>
<dbReference type="GO" id="GO:0070125">
    <property type="term" value="P:mitochondrial translational elongation"/>
    <property type="evidence" value="ECO:0007669"/>
    <property type="project" value="TreeGrafter"/>
</dbReference>
<dbReference type="Gene3D" id="3.30.479.20">
    <property type="entry name" value="Elongation factor Ts, dimerisation domain"/>
    <property type="match status" value="2"/>
</dbReference>
<dbReference type="GO" id="GO:0003746">
    <property type="term" value="F:translation elongation factor activity"/>
    <property type="evidence" value="ECO:0007669"/>
    <property type="project" value="UniProtKB-UniRule"/>
</dbReference>
<evidence type="ECO:0000256" key="2">
    <source>
        <dbReference type="ARBA" id="ARBA00022917"/>
    </source>
</evidence>
<dbReference type="InterPro" id="IPR001816">
    <property type="entry name" value="Transl_elong_EFTs/EF1B"/>
</dbReference>
<dbReference type="PANTHER" id="PTHR11741">
    <property type="entry name" value="ELONGATION FACTOR TS"/>
    <property type="match status" value="1"/>
</dbReference>
<dbReference type="PROSITE" id="PS01127">
    <property type="entry name" value="EF_TS_2"/>
    <property type="match status" value="1"/>
</dbReference>
<dbReference type="InterPro" id="IPR014039">
    <property type="entry name" value="Transl_elong_EFTs/EF1B_dimer"/>
</dbReference>
<accession>A0AAF0DYV6</accession>
<dbReference type="InterPro" id="IPR018101">
    <property type="entry name" value="Transl_elong_Ts_CS"/>
</dbReference>
<comment type="function">
    <text evidence="4">Associates with the EF-Tu.GDP complex and induces the exchange of GDP to GTP. It remains bound to the aminoacyl-tRNA.EF-Tu.GTP complex up to the GTP hydrolysis stage on the ribosome.</text>
</comment>
<keyword evidence="7" id="KW-1185">Reference proteome</keyword>
<dbReference type="GO" id="GO:0005739">
    <property type="term" value="C:mitochondrion"/>
    <property type="evidence" value="ECO:0007669"/>
    <property type="project" value="UniProtKB-SubCell"/>
</dbReference>
<dbReference type="Gene3D" id="1.10.8.10">
    <property type="entry name" value="DNA helicase RuvA subunit, C-terminal domain"/>
    <property type="match status" value="1"/>
</dbReference>
<comment type="subcellular location">
    <subcellularLocation>
        <location evidence="4">Mitochondrion</location>
    </subcellularLocation>
</comment>
<keyword evidence="1 4" id="KW-0251">Elongation factor</keyword>
<dbReference type="Proteomes" id="UP001214603">
    <property type="component" value="Chromosome 1"/>
</dbReference>
<evidence type="ECO:0000256" key="4">
    <source>
        <dbReference type="HAMAP-Rule" id="MF_03135"/>
    </source>
</evidence>
<comment type="similarity">
    <text evidence="4">Belongs to the EF-Ts family.</text>
</comment>
<protein>
    <recommendedName>
        <fullName evidence="4">Elongation factor Ts, mitochondrial</fullName>
        <shortName evidence="4">EF-Ts</shortName>
        <shortName evidence="4">EF-TsMt</shortName>
    </recommendedName>
</protein>
<evidence type="ECO:0000313" key="6">
    <source>
        <dbReference type="EMBL" id="WFD01945.1"/>
    </source>
</evidence>